<dbReference type="Pfam" id="PF01636">
    <property type="entry name" value="APH"/>
    <property type="match status" value="1"/>
</dbReference>
<sequence>MSRVSDDQAARVLRRWIGTAVPKLLGEGMEGAVYEIDDSRVAKIWFAGSVESSRRTATFYQALDAKPFVFRVPRIVQVEAVEDRVVTIERRLTGTTLAAALTAGAVRHADAYAIFVDVVAALAAGGGLAAARELPVLGEASPLFAAGEDFPVALARLAGRRVERFRPVLSRAVDDFEQKAGALASRLLAVDSGRRAVVHGDLVPGNVLVDASGQPSAVLDWGFLTTEGDPAFDAAIAAAIFDMYGPDAPRVEHDLLALIEARMDYDHTALLVYRAAYSLITATAYDPTGQDGHFVWCASALNRPDVTRALLG</sequence>
<dbReference type="Gene3D" id="3.90.1200.10">
    <property type="match status" value="1"/>
</dbReference>
<evidence type="ECO:0000313" key="3">
    <source>
        <dbReference type="Proteomes" id="UP001596226"/>
    </source>
</evidence>
<feature type="domain" description="Aminoglycoside phosphotransferase" evidence="1">
    <location>
        <begin position="24"/>
        <end position="251"/>
    </location>
</feature>
<reference evidence="3" key="1">
    <citation type="journal article" date="2019" name="Int. J. Syst. Evol. Microbiol.">
        <title>The Global Catalogue of Microorganisms (GCM) 10K type strain sequencing project: providing services to taxonomists for standard genome sequencing and annotation.</title>
        <authorList>
            <consortium name="The Broad Institute Genomics Platform"/>
            <consortium name="The Broad Institute Genome Sequencing Center for Infectious Disease"/>
            <person name="Wu L."/>
            <person name="Ma J."/>
        </authorList>
    </citation>
    <scope>NUCLEOTIDE SEQUENCE [LARGE SCALE GENOMIC DNA]</scope>
    <source>
        <strain evidence="3">CGMCC 4.7144</strain>
    </source>
</reference>
<comment type="caution">
    <text evidence="2">The sequence shown here is derived from an EMBL/GenBank/DDBJ whole genome shotgun (WGS) entry which is preliminary data.</text>
</comment>
<proteinExistence type="predicted"/>
<dbReference type="SUPFAM" id="SSF56112">
    <property type="entry name" value="Protein kinase-like (PK-like)"/>
    <property type="match status" value="1"/>
</dbReference>
<dbReference type="InterPro" id="IPR002575">
    <property type="entry name" value="Aminoglycoside_PTrfase"/>
</dbReference>
<gene>
    <name evidence="2" type="ORF">ACFQGL_06875</name>
</gene>
<dbReference type="EMBL" id="JBHSQS010000003">
    <property type="protein sequence ID" value="MFC5923065.1"/>
    <property type="molecule type" value="Genomic_DNA"/>
</dbReference>
<evidence type="ECO:0000259" key="1">
    <source>
        <dbReference type="Pfam" id="PF01636"/>
    </source>
</evidence>
<dbReference type="Proteomes" id="UP001596226">
    <property type="component" value="Unassembled WGS sequence"/>
</dbReference>
<keyword evidence="3" id="KW-1185">Reference proteome</keyword>
<evidence type="ECO:0000313" key="2">
    <source>
        <dbReference type="EMBL" id="MFC5923065.1"/>
    </source>
</evidence>
<accession>A0ABW1H0L6</accession>
<protein>
    <submittedName>
        <fullName evidence="2">Phosphotransferase</fullName>
    </submittedName>
</protein>
<dbReference type="InterPro" id="IPR011009">
    <property type="entry name" value="Kinase-like_dom_sf"/>
</dbReference>
<organism evidence="2 3">
    <name type="scientific">Micromonospora vulcania</name>
    <dbReference type="NCBI Taxonomy" id="1441873"/>
    <lineage>
        <taxon>Bacteria</taxon>
        <taxon>Bacillati</taxon>
        <taxon>Actinomycetota</taxon>
        <taxon>Actinomycetes</taxon>
        <taxon>Micromonosporales</taxon>
        <taxon>Micromonosporaceae</taxon>
        <taxon>Micromonospora</taxon>
    </lineage>
</organism>
<name>A0ABW1H0L6_9ACTN</name>
<dbReference type="RefSeq" id="WP_377507067.1">
    <property type="nucleotide sequence ID" value="NZ_JBHSQS010000003.1"/>
</dbReference>